<feature type="transmembrane region" description="Helical" evidence="1">
    <location>
        <begin position="143"/>
        <end position="165"/>
    </location>
</feature>
<feature type="transmembrane region" description="Helical" evidence="1">
    <location>
        <begin position="171"/>
        <end position="193"/>
    </location>
</feature>
<dbReference type="EMBL" id="CP007389">
    <property type="protein sequence ID" value="APT74726.1"/>
    <property type="molecule type" value="Genomic_DNA"/>
</dbReference>
<keyword evidence="1" id="KW-0812">Transmembrane</keyword>
<feature type="transmembrane region" description="Helical" evidence="1">
    <location>
        <begin position="32"/>
        <end position="55"/>
    </location>
</feature>
<dbReference type="PANTHER" id="PTHR34300:SF2">
    <property type="entry name" value="QUEUOSINE PRECURSOR TRANSPORTER-RELATED"/>
    <property type="match status" value="1"/>
</dbReference>
<dbReference type="HAMAP" id="MF_02088">
    <property type="entry name" value="Q_prec_transport"/>
    <property type="match status" value="1"/>
</dbReference>
<evidence type="ECO:0000256" key="1">
    <source>
        <dbReference type="HAMAP-Rule" id="MF_02088"/>
    </source>
</evidence>
<name>A0ABM6GGJ9_9BACT</name>
<accession>A0ABM6GGJ9</accession>
<comment type="function">
    <text evidence="1">Involved in the import of queuosine (Q) precursors, required for Q precursor salvage.</text>
</comment>
<dbReference type="RefSeq" id="WP_012058061.1">
    <property type="nucleotide sequence ID" value="NZ_CP007389.1"/>
</dbReference>
<keyword evidence="1" id="KW-0472">Membrane</keyword>
<protein>
    <recommendedName>
        <fullName evidence="1">Probable queuosine precursor transporter</fullName>
        <shortName evidence="1">Q precursor transporter</shortName>
    </recommendedName>
</protein>
<keyword evidence="1" id="KW-0813">Transport</keyword>
<dbReference type="NCBIfam" id="TIGR00697">
    <property type="entry name" value="queuosine precursor transporter"/>
    <property type="match status" value="1"/>
</dbReference>
<keyword evidence="1" id="KW-1003">Cell membrane</keyword>
<dbReference type="InterPro" id="IPR003744">
    <property type="entry name" value="YhhQ"/>
</dbReference>
<gene>
    <name evidence="2" type="ORF">BW47_09825</name>
</gene>
<feature type="transmembrane region" description="Helical" evidence="1">
    <location>
        <begin position="109"/>
        <end position="131"/>
    </location>
</feature>
<organism evidence="2 3">
    <name type="scientific">Thermosipho melanesiensis</name>
    <dbReference type="NCBI Taxonomy" id="46541"/>
    <lineage>
        <taxon>Bacteria</taxon>
        <taxon>Thermotogati</taxon>
        <taxon>Thermotogota</taxon>
        <taxon>Thermotogae</taxon>
        <taxon>Thermotogales</taxon>
        <taxon>Fervidobacteriaceae</taxon>
        <taxon>Thermosipho</taxon>
    </lineage>
</organism>
<comment type="similarity">
    <text evidence="1">Belongs to the vitamin uptake transporter (VUT/ECF) (TC 2.A.88) family. Q precursor transporter subfamily.</text>
</comment>
<comment type="subcellular location">
    <subcellularLocation>
        <location evidence="1">Cell membrane</location>
        <topology evidence="1">Multi-pass membrane protein</topology>
    </subcellularLocation>
</comment>
<dbReference type="Pfam" id="PF02592">
    <property type="entry name" value="Vut_1"/>
    <property type="match status" value="1"/>
</dbReference>
<evidence type="ECO:0000313" key="2">
    <source>
        <dbReference type="EMBL" id="APT74726.1"/>
    </source>
</evidence>
<dbReference type="PANTHER" id="PTHR34300">
    <property type="entry name" value="QUEUOSINE PRECURSOR TRANSPORTER-RELATED"/>
    <property type="match status" value="1"/>
</dbReference>
<keyword evidence="1" id="KW-1133">Transmembrane helix</keyword>
<dbReference type="Proteomes" id="UP000185490">
    <property type="component" value="Chromosome"/>
</dbReference>
<feature type="transmembrane region" description="Helical" evidence="1">
    <location>
        <begin position="67"/>
        <end position="89"/>
    </location>
</feature>
<reference evidence="2 3" key="1">
    <citation type="submission" date="2014-02" db="EMBL/GenBank/DDBJ databases">
        <title>Diversity of Thermotogales isolates from hydrothermal vents.</title>
        <authorList>
            <person name="Haverkamp T.H.A."/>
            <person name="Lossouarn J."/>
            <person name="Geslin C."/>
            <person name="Nesbo C.L."/>
        </authorList>
    </citation>
    <scope>NUCLEOTIDE SEQUENCE [LARGE SCALE GENOMIC DNA]</scope>
    <source>
        <strain evidence="2 3">431</strain>
    </source>
</reference>
<keyword evidence="3" id="KW-1185">Reference proteome</keyword>
<evidence type="ECO:0000313" key="3">
    <source>
        <dbReference type="Proteomes" id="UP000185490"/>
    </source>
</evidence>
<sequence>MEKYYEKLMLLSSLFVSVIIISNIIAGKLVNIGPFVITLSVLIYPVSFGISNIIFEIYGEKIIKKVILIGFIASIILAIYSFIVILYPPSQIFDKNESYVTVFNNTPRIILASFLAYLSAQFSNIWIFKFLKNLKVNNLTIRNTISMIITQFIDSVVFVGISFLGNYSFDTIISMILSQYIIKLVISILNGPIINFSVKRIKNTLVYDK</sequence>
<feature type="transmembrane region" description="Helical" evidence="1">
    <location>
        <begin position="7"/>
        <end position="26"/>
    </location>
</feature>
<proteinExistence type="inferred from homology"/>